<proteinExistence type="inferred from homology"/>
<gene>
    <name evidence="9" type="primary">Gld</name>
    <name evidence="9" type="ORF">NPIL_414641</name>
</gene>
<dbReference type="PIRSF" id="PIRSF000137">
    <property type="entry name" value="Alcohol_oxidase"/>
    <property type="match status" value="1"/>
</dbReference>
<evidence type="ECO:0000256" key="5">
    <source>
        <dbReference type="PIRSR" id="PIRSR000137-2"/>
    </source>
</evidence>
<evidence type="ECO:0000256" key="3">
    <source>
        <dbReference type="ARBA" id="ARBA00022630"/>
    </source>
</evidence>
<dbReference type="GO" id="GO:0050660">
    <property type="term" value="F:flavin adenine dinucleotide binding"/>
    <property type="evidence" value="ECO:0007669"/>
    <property type="project" value="InterPro"/>
</dbReference>
<dbReference type="InterPro" id="IPR007867">
    <property type="entry name" value="GMC_OxRtase_C"/>
</dbReference>
<feature type="domain" description="Glucose-methanol-choline oxidoreductase N-terminal" evidence="7">
    <location>
        <begin position="122"/>
        <end position="145"/>
    </location>
</feature>
<evidence type="ECO:0000256" key="4">
    <source>
        <dbReference type="ARBA" id="ARBA00022827"/>
    </source>
</evidence>
<accession>A0A8X6NQ44</accession>
<comment type="similarity">
    <text evidence="2 6">Belongs to the GMC oxidoreductase family.</text>
</comment>
<dbReference type="InterPro" id="IPR012132">
    <property type="entry name" value="GMC_OxRdtase"/>
</dbReference>
<evidence type="ECO:0000313" key="10">
    <source>
        <dbReference type="Proteomes" id="UP000887013"/>
    </source>
</evidence>
<feature type="binding site" evidence="5">
    <location>
        <position position="261"/>
    </location>
    <ligand>
        <name>FAD</name>
        <dbReference type="ChEBI" id="CHEBI:57692"/>
    </ligand>
</feature>
<dbReference type="EMBL" id="BMAW01060335">
    <property type="protein sequence ID" value="GFT25762.1"/>
    <property type="molecule type" value="Genomic_DNA"/>
</dbReference>
<keyword evidence="10" id="KW-1185">Reference proteome</keyword>
<dbReference type="InterPro" id="IPR000172">
    <property type="entry name" value="GMC_OxRdtase_N"/>
</dbReference>
<dbReference type="PANTHER" id="PTHR11552">
    <property type="entry name" value="GLUCOSE-METHANOL-CHOLINE GMC OXIDOREDUCTASE"/>
    <property type="match status" value="1"/>
</dbReference>
<organism evidence="9 10">
    <name type="scientific">Nephila pilipes</name>
    <name type="common">Giant wood spider</name>
    <name type="synonym">Nephila maculata</name>
    <dbReference type="NCBI Taxonomy" id="299642"/>
    <lineage>
        <taxon>Eukaryota</taxon>
        <taxon>Metazoa</taxon>
        <taxon>Ecdysozoa</taxon>
        <taxon>Arthropoda</taxon>
        <taxon>Chelicerata</taxon>
        <taxon>Arachnida</taxon>
        <taxon>Araneae</taxon>
        <taxon>Araneomorphae</taxon>
        <taxon>Entelegynae</taxon>
        <taxon>Araneoidea</taxon>
        <taxon>Nephilidae</taxon>
        <taxon>Nephila</taxon>
    </lineage>
</organism>
<dbReference type="PROSITE" id="PS00624">
    <property type="entry name" value="GMC_OXRED_2"/>
    <property type="match status" value="1"/>
</dbReference>
<dbReference type="AlphaFoldDB" id="A0A8X6NQ44"/>
<dbReference type="Gene3D" id="3.50.50.60">
    <property type="entry name" value="FAD/NAD(P)-binding domain"/>
    <property type="match status" value="1"/>
</dbReference>
<dbReference type="InterPro" id="IPR036188">
    <property type="entry name" value="FAD/NAD-bd_sf"/>
</dbReference>
<comment type="caution">
    <text evidence="9">The sequence shown here is derived from an EMBL/GenBank/DDBJ whole genome shotgun (WGS) entry which is preliminary data.</text>
</comment>
<name>A0A8X6NQ44_NEPPI</name>
<protein>
    <submittedName>
        <fullName evidence="9">Glucose dehydrogenase</fullName>
    </submittedName>
</protein>
<dbReference type="PANTHER" id="PTHR11552:SF147">
    <property type="entry name" value="CHOLINE DEHYDROGENASE, MITOCHONDRIAL"/>
    <property type="match status" value="1"/>
</dbReference>
<evidence type="ECO:0000256" key="1">
    <source>
        <dbReference type="ARBA" id="ARBA00001974"/>
    </source>
</evidence>
<evidence type="ECO:0000259" key="7">
    <source>
        <dbReference type="PROSITE" id="PS00623"/>
    </source>
</evidence>
<dbReference type="GO" id="GO:0016614">
    <property type="term" value="F:oxidoreductase activity, acting on CH-OH group of donors"/>
    <property type="evidence" value="ECO:0007669"/>
    <property type="project" value="InterPro"/>
</dbReference>
<evidence type="ECO:0000259" key="8">
    <source>
        <dbReference type="PROSITE" id="PS00624"/>
    </source>
</evidence>
<keyword evidence="4 5" id="KW-0274">FAD</keyword>
<dbReference type="Pfam" id="PF00732">
    <property type="entry name" value="GMC_oxred_N"/>
    <property type="match status" value="1"/>
</dbReference>
<dbReference type="Pfam" id="PF05199">
    <property type="entry name" value="GMC_oxred_C"/>
    <property type="match status" value="1"/>
</dbReference>
<sequence length="494" mass="54798">MDLAVERSYPTPYANASILPLLLLSLGMQQNVPKQADVIREEYDYIIVGAGSAGSVVANRLSEEPCVSVLLLEAGGKPPMINDIPALARTFFFTDLDWAYKTVPQKHTGRALIKRQVIWPSGKGLGGSSLMNAMLYIRGNRKNYDNWAAQGATGWSYEDVFPYFLKLEDNRDPEFLGNGFHASGGPLTVEKPGYESEIKGPILEAAEQFGYEILDSNGAKQTGFSKIQGTLRNGQRCSAAKSYLVPAENRTNLDILGNAHVRKVLTENGRATGVMFDYQQVTYNIRAKREVILSAGTTNTPQLLMLSGIGPKKHLEKFQIPLVADLPVGNNFHDHAAGIIPYTIGSQIPTVMQKLINPENVEEYITNKTGPLSSMEFISNVAFLKDQAVLPSVDFPDYQLFFVEIPKEVPKYQVGFKPEVYQKVFGPYEDGPMMICVSQPTQPRSRGTVRLKSSNPYDPPAIDPNYFADPRDIRDMVQGKSFVINSIFYHPITK</sequence>
<evidence type="ECO:0000256" key="6">
    <source>
        <dbReference type="RuleBase" id="RU003968"/>
    </source>
</evidence>
<keyword evidence="3 6" id="KW-0285">Flavoprotein</keyword>
<feature type="domain" description="Glucose-methanol-choline oxidoreductase N-terminal" evidence="8">
    <location>
        <begin position="296"/>
        <end position="310"/>
    </location>
</feature>
<evidence type="ECO:0000313" key="9">
    <source>
        <dbReference type="EMBL" id="GFT25762.1"/>
    </source>
</evidence>
<comment type="cofactor">
    <cofactor evidence="1 5">
        <name>FAD</name>
        <dbReference type="ChEBI" id="CHEBI:57692"/>
    </cofactor>
</comment>
<dbReference type="SUPFAM" id="SSF54373">
    <property type="entry name" value="FAD-linked reductases, C-terminal domain"/>
    <property type="match status" value="1"/>
</dbReference>
<reference evidence="9" key="1">
    <citation type="submission" date="2020-08" db="EMBL/GenBank/DDBJ databases">
        <title>Multicomponent nature underlies the extraordinary mechanical properties of spider dragline silk.</title>
        <authorList>
            <person name="Kono N."/>
            <person name="Nakamura H."/>
            <person name="Mori M."/>
            <person name="Yoshida Y."/>
            <person name="Ohtoshi R."/>
            <person name="Malay A.D."/>
            <person name="Moran D.A.P."/>
            <person name="Tomita M."/>
            <person name="Numata K."/>
            <person name="Arakawa K."/>
        </authorList>
    </citation>
    <scope>NUCLEOTIDE SEQUENCE</scope>
</reference>
<dbReference type="SUPFAM" id="SSF51905">
    <property type="entry name" value="FAD/NAD(P)-binding domain"/>
    <property type="match status" value="1"/>
</dbReference>
<dbReference type="Gene3D" id="3.30.560.10">
    <property type="entry name" value="Glucose Oxidase, domain 3"/>
    <property type="match status" value="1"/>
</dbReference>
<dbReference type="Proteomes" id="UP000887013">
    <property type="component" value="Unassembled WGS sequence"/>
</dbReference>
<evidence type="ECO:0000256" key="2">
    <source>
        <dbReference type="ARBA" id="ARBA00010790"/>
    </source>
</evidence>
<dbReference type="PROSITE" id="PS00623">
    <property type="entry name" value="GMC_OXRED_1"/>
    <property type="match status" value="1"/>
</dbReference>
<dbReference type="OrthoDB" id="6412952at2759"/>